<protein>
    <submittedName>
        <fullName evidence="4">1-acyl-sn-glycerol-3-phosphate acyltransferase</fullName>
    </submittedName>
</protein>
<dbReference type="CDD" id="cd07989">
    <property type="entry name" value="LPLAT_AGPAT-like"/>
    <property type="match status" value="1"/>
</dbReference>
<proteinExistence type="predicted"/>
<evidence type="ECO:0000313" key="4">
    <source>
        <dbReference type="EMBL" id="HHF53321.1"/>
    </source>
</evidence>
<dbReference type="EMBL" id="DRTX01000156">
    <property type="protein sequence ID" value="HHF53321.1"/>
    <property type="molecule type" value="Genomic_DNA"/>
</dbReference>
<keyword evidence="1" id="KW-0808">Transferase</keyword>
<evidence type="ECO:0000256" key="2">
    <source>
        <dbReference type="ARBA" id="ARBA00023315"/>
    </source>
</evidence>
<evidence type="ECO:0000256" key="1">
    <source>
        <dbReference type="ARBA" id="ARBA00022679"/>
    </source>
</evidence>
<dbReference type="PANTHER" id="PTHR10434">
    <property type="entry name" value="1-ACYL-SN-GLYCEROL-3-PHOSPHATE ACYLTRANSFERASE"/>
    <property type="match status" value="1"/>
</dbReference>
<gene>
    <name evidence="4" type="ORF">ENL43_03040</name>
</gene>
<dbReference type="Pfam" id="PF01553">
    <property type="entry name" value="Acyltransferase"/>
    <property type="match status" value="1"/>
</dbReference>
<keyword evidence="2 4" id="KW-0012">Acyltransferase</keyword>
<dbReference type="Proteomes" id="UP000886050">
    <property type="component" value="Unassembled WGS sequence"/>
</dbReference>
<dbReference type="SUPFAM" id="SSF69593">
    <property type="entry name" value="Glycerol-3-phosphate (1)-acyltransferase"/>
    <property type="match status" value="1"/>
</dbReference>
<organism evidence="4">
    <name type="scientific">candidate division WOR-3 bacterium</name>
    <dbReference type="NCBI Taxonomy" id="2052148"/>
    <lineage>
        <taxon>Bacteria</taxon>
        <taxon>Bacteria division WOR-3</taxon>
    </lineage>
</organism>
<dbReference type="GO" id="GO:0003841">
    <property type="term" value="F:1-acylglycerol-3-phosphate O-acyltransferase activity"/>
    <property type="evidence" value="ECO:0007669"/>
    <property type="project" value="TreeGrafter"/>
</dbReference>
<comment type="caution">
    <text evidence="4">The sequence shown here is derived from an EMBL/GenBank/DDBJ whole genome shotgun (WGS) entry which is preliminary data.</text>
</comment>
<sequence>MSFKWKLARILLYLPFKILFRCKIIGKKNIPLEGPVIICPNHTSFWDPPLVGWASPREVYFLAKKELFTTYKIFGKFIEFYNSIPIDRSSSTQAVKKAVELLNEGKAVVIFPEGTRNRTKNKLLLPLKKGASMIALKAKAPVIPAFLFESKGSYWDWILGKRELKIRFGKPIFTYNLEYNKENINYLTRELEVRMRELYARG</sequence>
<reference evidence="4" key="1">
    <citation type="journal article" date="2020" name="mSystems">
        <title>Genome- and Community-Level Interaction Insights into Carbon Utilization and Element Cycling Functions of Hydrothermarchaeota in Hydrothermal Sediment.</title>
        <authorList>
            <person name="Zhou Z."/>
            <person name="Liu Y."/>
            <person name="Xu W."/>
            <person name="Pan J."/>
            <person name="Luo Z.H."/>
            <person name="Li M."/>
        </authorList>
    </citation>
    <scope>NUCLEOTIDE SEQUENCE [LARGE SCALE GENOMIC DNA]</scope>
    <source>
        <strain evidence="4">HyVt-96</strain>
    </source>
</reference>
<dbReference type="InterPro" id="IPR002123">
    <property type="entry name" value="Plipid/glycerol_acylTrfase"/>
</dbReference>
<feature type="domain" description="Phospholipid/glycerol acyltransferase" evidence="3">
    <location>
        <begin position="36"/>
        <end position="150"/>
    </location>
</feature>
<dbReference type="AlphaFoldDB" id="A0A7V5LTH0"/>
<evidence type="ECO:0000259" key="3">
    <source>
        <dbReference type="SMART" id="SM00563"/>
    </source>
</evidence>
<dbReference type="SMART" id="SM00563">
    <property type="entry name" value="PlsC"/>
    <property type="match status" value="1"/>
</dbReference>
<accession>A0A7V5LTH0</accession>
<dbReference type="GO" id="GO:0006654">
    <property type="term" value="P:phosphatidic acid biosynthetic process"/>
    <property type="evidence" value="ECO:0007669"/>
    <property type="project" value="TreeGrafter"/>
</dbReference>
<dbReference type="PANTHER" id="PTHR10434:SF40">
    <property type="entry name" value="1-ACYL-SN-GLYCEROL-3-PHOSPHATE ACYLTRANSFERASE"/>
    <property type="match status" value="1"/>
</dbReference>
<name>A0A7V5LTH0_UNCW3</name>